<organism evidence="1 2">
    <name type="scientific">Rhizophagus irregularis</name>
    <dbReference type="NCBI Taxonomy" id="588596"/>
    <lineage>
        <taxon>Eukaryota</taxon>
        <taxon>Fungi</taxon>
        <taxon>Fungi incertae sedis</taxon>
        <taxon>Mucoromycota</taxon>
        <taxon>Glomeromycotina</taxon>
        <taxon>Glomeromycetes</taxon>
        <taxon>Glomerales</taxon>
        <taxon>Glomeraceae</taxon>
        <taxon>Rhizophagus</taxon>
    </lineage>
</organism>
<dbReference type="EMBL" id="CAGKOT010000039">
    <property type="protein sequence ID" value="CAB5378533.1"/>
    <property type="molecule type" value="Genomic_DNA"/>
</dbReference>
<comment type="caution">
    <text evidence="1">The sequence shown here is derived from an EMBL/GenBank/DDBJ whole genome shotgun (WGS) entry which is preliminary data.</text>
</comment>
<protein>
    <submittedName>
        <fullName evidence="1">Uncharacterized protein</fullName>
    </submittedName>
</protein>
<reference evidence="1" key="1">
    <citation type="submission" date="2020-05" db="EMBL/GenBank/DDBJ databases">
        <authorList>
            <person name="Rincon C."/>
            <person name="Sanders R I."/>
            <person name="Robbins C."/>
            <person name="Chaturvedi A."/>
        </authorList>
    </citation>
    <scope>NUCLEOTIDE SEQUENCE</scope>
    <source>
        <strain evidence="1">CHB12</strain>
    </source>
</reference>
<dbReference type="OrthoDB" id="2330884at2759"/>
<dbReference type="Proteomes" id="UP000684084">
    <property type="component" value="Unassembled WGS sequence"/>
</dbReference>
<proteinExistence type="predicted"/>
<sequence length="573" mass="67604">MNSRIQLYPDCLRRIFEYIVDSSEYLHITHKNLYSCILVNKLFFQNAIPILWRNPWNPNSNKSKNNYNKKLSIARTILSCLLQYHREQQQDKNLTDIFGLISFENPMKDPIFDYVSYCRHINCLDIENVTRMLIENKRELNVIFDKKHEENIGYILFEEIWRLFMKKCNNIEYLKLPQNINISILPGSQQCLRWLNELECVVGNEMNQSINKNFIGLANICHNLTKIRINPLDKDDRGLATLIKAQNNLEEIHLFTNQHVENLRFINQALSTKSNSLEILSFKGNFYFSSQNSFLSSLHNLKQLHIKFATYSNINCLLNLTVLPKLEFFVIHLNYYSFEISLDCFSKLISTTKGLLRKFEIINATRPPSKIIGLQLFIQSIINHCPLINHLKIWYISDLLNDFKQLLISAEYLNSIEFDFLKVQNDENYDYNMERELQTKSLLDALIAWSSINLNYLYLSNLWWLLPHELSYFLELWKPRNIKLTLKIKDNEKEDLHPYLVVIDKFIKDDVLTVDSVNESEIFFIKFTLPLQHITLFHDVVEEFAIASPPELSPIAFVADDVVVFSFTFVFKF</sequence>
<dbReference type="AlphaFoldDB" id="A0A916ECZ6"/>
<name>A0A916ECZ6_9GLOM</name>
<dbReference type="VEuPathDB" id="FungiDB:RhiirFUN_017875"/>
<gene>
    <name evidence="1" type="ORF">CHRIB12_LOCUS16233</name>
</gene>
<evidence type="ECO:0000313" key="1">
    <source>
        <dbReference type="EMBL" id="CAB5378533.1"/>
    </source>
</evidence>
<evidence type="ECO:0000313" key="2">
    <source>
        <dbReference type="Proteomes" id="UP000684084"/>
    </source>
</evidence>
<accession>A0A916ECZ6</accession>